<dbReference type="InterPro" id="IPR046826">
    <property type="entry name" value="PDH_N"/>
</dbReference>
<feature type="domain" description="Prephenate/arogenate dehydrogenase" evidence="4">
    <location>
        <begin position="1"/>
        <end position="281"/>
    </location>
</feature>
<evidence type="ECO:0000256" key="1">
    <source>
        <dbReference type="ARBA" id="ARBA00007964"/>
    </source>
</evidence>
<proteinExistence type="inferred from homology"/>
<comment type="caution">
    <text evidence="5">The sequence shown here is derived from an EMBL/GenBank/DDBJ whole genome shotgun (WGS) entry which is preliminary data.</text>
</comment>
<dbReference type="RefSeq" id="WP_227017555.1">
    <property type="nucleotide sequence ID" value="NZ_JAGSND010000003.1"/>
</dbReference>
<organism evidence="5 6">
    <name type="scientific">Sinanaerobacter chloroacetimidivorans</name>
    <dbReference type="NCBI Taxonomy" id="2818044"/>
    <lineage>
        <taxon>Bacteria</taxon>
        <taxon>Bacillati</taxon>
        <taxon>Bacillota</taxon>
        <taxon>Clostridia</taxon>
        <taxon>Peptostreptococcales</taxon>
        <taxon>Anaerovoracaceae</taxon>
        <taxon>Sinanaerobacter</taxon>
    </lineage>
</organism>
<dbReference type="InterPro" id="IPR003099">
    <property type="entry name" value="Prephen_DH"/>
</dbReference>
<accession>A0A8J7VYF6</accession>
<evidence type="ECO:0000256" key="3">
    <source>
        <dbReference type="ARBA" id="ARBA00029440"/>
    </source>
</evidence>
<dbReference type="InterPro" id="IPR046825">
    <property type="entry name" value="PDH_C"/>
</dbReference>
<dbReference type="SUPFAM" id="SSF51735">
    <property type="entry name" value="NAD(P)-binding Rossmann-fold domains"/>
    <property type="match status" value="1"/>
</dbReference>
<keyword evidence="2" id="KW-0560">Oxidoreductase</keyword>
<dbReference type="GO" id="GO:0008977">
    <property type="term" value="F:prephenate dehydrogenase (NAD+) activity"/>
    <property type="evidence" value="ECO:0007669"/>
    <property type="project" value="InterPro"/>
</dbReference>
<sequence length="281" mass="31483">MNIGIVGLGLIGGSVAKAIKQNTEHSVYGTDLKESVIYKAKLIEAIDDRLTEEILGICDMVIIAVYPGETIKYIEEHQKLFQKGCLVLDCCGVKEAVCGRVRSIAAENGFTFVGAHPMAGVEFSGFEHSQKTLFRNASMILTPEVDMTIQDMEKLKKLWVSIGFTNVQISNPKEHDRRIAYTSQLAHVVSSAYIKSPTAEDHKGFSAGSFKDLSRVAKLNPTMWTELFLLNRENLTEEISTMIRHLEEYRDAISQGNEKDLWNLLNEGTERKILIDKNTKK</sequence>
<keyword evidence="6" id="KW-1185">Reference proteome</keyword>
<evidence type="ECO:0000313" key="6">
    <source>
        <dbReference type="Proteomes" id="UP000675664"/>
    </source>
</evidence>
<dbReference type="PANTHER" id="PTHR21363:SF0">
    <property type="entry name" value="PREPHENATE DEHYDROGENASE [NADP(+)]"/>
    <property type="match status" value="1"/>
</dbReference>
<comment type="similarity">
    <text evidence="1">Belongs to the prephenate/arogenate dehydrogenase family.</text>
</comment>
<dbReference type="GO" id="GO:0070403">
    <property type="term" value="F:NAD+ binding"/>
    <property type="evidence" value="ECO:0007669"/>
    <property type="project" value="InterPro"/>
</dbReference>
<dbReference type="InterPro" id="IPR008927">
    <property type="entry name" value="6-PGluconate_DH-like_C_sf"/>
</dbReference>
<dbReference type="Pfam" id="PF02153">
    <property type="entry name" value="PDH_N"/>
    <property type="match status" value="1"/>
</dbReference>
<dbReference type="InterPro" id="IPR036291">
    <property type="entry name" value="NAD(P)-bd_dom_sf"/>
</dbReference>
<dbReference type="Gene3D" id="3.40.50.720">
    <property type="entry name" value="NAD(P)-binding Rossmann-like Domain"/>
    <property type="match status" value="1"/>
</dbReference>
<name>A0A8J7VYF6_9FIRM</name>
<dbReference type="GO" id="GO:0006571">
    <property type="term" value="P:tyrosine biosynthetic process"/>
    <property type="evidence" value="ECO:0007669"/>
    <property type="project" value="InterPro"/>
</dbReference>
<evidence type="ECO:0000259" key="4">
    <source>
        <dbReference type="PROSITE" id="PS51176"/>
    </source>
</evidence>
<dbReference type="PANTHER" id="PTHR21363">
    <property type="entry name" value="PREPHENATE DEHYDROGENASE"/>
    <property type="match status" value="1"/>
</dbReference>
<dbReference type="SUPFAM" id="SSF48179">
    <property type="entry name" value="6-phosphogluconate dehydrogenase C-terminal domain-like"/>
    <property type="match status" value="1"/>
</dbReference>
<evidence type="ECO:0000313" key="5">
    <source>
        <dbReference type="EMBL" id="MBR0597422.1"/>
    </source>
</evidence>
<gene>
    <name evidence="5" type="ORF">KCX82_06035</name>
</gene>
<dbReference type="Pfam" id="PF20463">
    <property type="entry name" value="PDH_C"/>
    <property type="match status" value="1"/>
</dbReference>
<protein>
    <submittedName>
        <fullName evidence="5">Prephenate dehydrogenase</fullName>
    </submittedName>
</protein>
<dbReference type="InterPro" id="IPR050812">
    <property type="entry name" value="Preph/Arog_dehydrog"/>
</dbReference>
<dbReference type="Proteomes" id="UP000675664">
    <property type="component" value="Unassembled WGS sequence"/>
</dbReference>
<dbReference type="GO" id="GO:0004665">
    <property type="term" value="F:prephenate dehydrogenase (NADP+) activity"/>
    <property type="evidence" value="ECO:0007669"/>
    <property type="project" value="InterPro"/>
</dbReference>
<comment type="pathway">
    <text evidence="3">Amino-acid biosynthesis.</text>
</comment>
<dbReference type="Gene3D" id="1.10.3660.10">
    <property type="entry name" value="6-phosphogluconate dehydrogenase C-terminal like domain"/>
    <property type="match status" value="1"/>
</dbReference>
<reference evidence="5" key="2">
    <citation type="submission" date="2021-04" db="EMBL/GenBank/DDBJ databases">
        <authorList>
            <person name="Liu J."/>
        </authorList>
    </citation>
    <scope>NUCLEOTIDE SEQUENCE</scope>
    <source>
        <strain evidence="5">BAD-6</strain>
    </source>
</reference>
<dbReference type="PROSITE" id="PS51176">
    <property type="entry name" value="PDH_ADH"/>
    <property type="match status" value="1"/>
</dbReference>
<dbReference type="AlphaFoldDB" id="A0A8J7VYF6"/>
<reference evidence="5" key="1">
    <citation type="submission" date="2021-04" db="EMBL/GenBank/DDBJ databases">
        <title>Sinoanaerobacter chloroacetimidivorans sp. nov., an obligate anaerobic bacterium isolated from anaerobic sludge.</title>
        <authorList>
            <person name="Bao Y."/>
        </authorList>
    </citation>
    <scope>NUCLEOTIDE SEQUENCE</scope>
    <source>
        <strain evidence="5">BAD-6</strain>
    </source>
</reference>
<dbReference type="EMBL" id="JAGSND010000003">
    <property type="protein sequence ID" value="MBR0597422.1"/>
    <property type="molecule type" value="Genomic_DNA"/>
</dbReference>
<evidence type="ECO:0000256" key="2">
    <source>
        <dbReference type="ARBA" id="ARBA00023002"/>
    </source>
</evidence>